<gene>
    <name evidence="9" type="ORF">ACFQ3W_18725</name>
</gene>
<feature type="region of interest" description="Disordered" evidence="7">
    <location>
        <begin position="1"/>
        <end position="21"/>
    </location>
</feature>
<evidence type="ECO:0000313" key="10">
    <source>
        <dbReference type="Proteomes" id="UP001597262"/>
    </source>
</evidence>
<evidence type="ECO:0000256" key="8">
    <source>
        <dbReference type="SAM" id="Phobius"/>
    </source>
</evidence>
<keyword evidence="6 8" id="KW-0472">Membrane</keyword>
<dbReference type="EMBL" id="JBHTLM010000015">
    <property type="protein sequence ID" value="MFD1178315.1"/>
    <property type="molecule type" value="Genomic_DNA"/>
</dbReference>
<dbReference type="PANTHER" id="PTHR30106:SF2">
    <property type="entry name" value="UPF0324 INNER MEMBRANE PROTEIN YEIH"/>
    <property type="match status" value="1"/>
</dbReference>
<comment type="caution">
    <text evidence="9">The sequence shown here is derived from an EMBL/GenBank/DDBJ whole genome shotgun (WGS) entry which is preliminary data.</text>
</comment>
<keyword evidence="10" id="KW-1185">Reference proteome</keyword>
<keyword evidence="3" id="KW-1003">Cell membrane</keyword>
<keyword evidence="5 8" id="KW-1133">Transmembrane helix</keyword>
<reference evidence="10" key="1">
    <citation type="journal article" date="2019" name="Int. J. Syst. Evol. Microbiol.">
        <title>The Global Catalogue of Microorganisms (GCM) 10K type strain sequencing project: providing services to taxonomists for standard genome sequencing and annotation.</title>
        <authorList>
            <consortium name="The Broad Institute Genomics Platform"/>
            <consortium name="The Broad Institute Genome Sequencing Center for Infectious Disease"/>
            <person name="Wu L."/>
            <person name="Ma J."/>
        </authorList>
    </citation>
    <scope>NUCLEOTIDE SEQUENCE [LARGE SCALE GENOMIC DNA]</scope>
    <source>
        <strain evidence="10">CCUG 59189</strain>
    </source>
</reference>
<feature type="transmembrane region" description="Helical" evidence="8">
    <location>
        <begin position="54"/>
        <end position="71"/>
    </location>
</feature>
<feature type="transmembrane region" description="Helical" evidence="8">
    <location>
        <begin position="92"/>
        <end position="110"/>
    </location>
</feature>
<evidence type="ECO:0000256" key="5">
    <source>
        <dbReference type="ARBA" id="ARBA00022989"/>
    </source>
</evidence>
<dbReference type="PANTHER" id="PTHR30106">
    <property type="entry name" value="INNER MEMBRANE PROTEIN YEIH-RELATED"/>
    <property type="match status" value="1"/>
</dbReference>
<comment type="subcellular location">
    <subcellularLocation>
        <location evidence="1">Cell membrane</location>
        <topology evidence="1">Multi-pass membrane protein</topology>
    </subcellularLocation>
</comment>
<feature type="transmembrane region" description="Helical" evidence="8">
    <location>
        <begin position="142"/>
        <end position="163"/>
    </location>
</feature>
<comment type="similarity">
    <text evidence="2">Belongs to the UPF0324 family.</text>
</comment>
<evidence type="ECO:0000256" key="6">
    <source>
        <dbReference type="ARBA" id="ARBA00023136"/>
    </source>
</evidence>
<organism evidence="9 10">
    <name type="scientific">Paenibacillus puldeungensis</name>
    <dbReference type="NCBI Taxonomy" id="696536"/>
    <lineage>
        <taxon>Bacteria</taxon>
        <taxon>Bacillati</taxon>
        <taxon>Bacillota</taxon>
        <taxon>Bacilli</taxon>
        <taxon>Bacillales</taxon>
        <taxon>Paenibacillaceae</taxon>
        <taxon>Paenibacillus</taxon>
    </lineage>
</organism>
<sequence length="357" mass="38642">MAVAVNDRACPSRQPEPYPKQPVNRKTAFFSWIKGICFTFIIALLGYGLAFVPGFNHVGQLACSIILAVLYRQVWGYPEQIRSGIEFSSKKLLRFAIILFGLKLNIDIVLHQGLGLLLRDAVTIIFAITVTLLLAKWLKADLSLSLLLGIGTGICGAAAIAAVSPILKAKEEDTAMGAGIIALIGTIFSIVYTILRPLLPLSELQYGIWTGVSLHEIAHVALAAAPAGQDALAIALLAKLGRVFLLVPLSFILLYLQNLKRKRSGEANTGTRIVFPWFLVGFIAMSFLGSYILGKSIIVPAWAINDISSVTTFFLTMAMVGLGLHVNLKELRTKALRPLIAMLITSFLLSGLTLVSL</sequence>
<feature type="transmembrane region" description="Helical" evidence="8">
    <location>
        <begin position="310"/>
        <end position="328"/>
    </location>
</feature>
<evidence type="ECO:0000313" key="9">
    <source>
        <dbReference type="EMBL" id="MFD1178315.1"/>
    </source>
</evidence>
<evidence type="ECO:0000256" key="2">
    <source>
        <dbReference type="ARBA" id="ARBA00007977"/>
    </source>
</evidence>
<evidence type="ECO:0000256" key="4">
    <source>
        <dbReference type="ARBA" id="ARBA00022692"/>
    </source>
</evidence>
<feature type="transmembrane region" description="Helical" evidence="8">
    <location>
        <begin position="175"/>
        <end position="195"/>
    </location>
</feature>
<dbReference type="InterPro" id="IPR018383">
    <property type="entry name" value="UPF0324_pro"/>
</dbReference>
<feature type="transmembrane region" description="Helical" evidence="8">
    <location>
        <begin position="335"/>
        <end position="355"/>
    </location>
</feature>
<proteinExistence type="inferred from homology"/>
<dbReference type="Proteomes" id="UP001597262">
    <property type="component" value="Unassembled WGS sequence"/>
</dbReference>
<feature type="transmembrane region" description="Helical" evidence="8">
    <location>
        <begin position="231"/>
        <end position="256"/>
    </location>
</feature>
<evidence type="ECO:0000256" key="3">
    <source>
        <dbReference type="ARBA" id="ARBA00022475"/>
    </source>
</evidence>
<feature type="transmembrane region" description="Helical" evidence="8">
    <location>
        <begin position="116"/>
        <end position="135"/>
    </location>
</feature>
<evidence type="ECO:0000256" key="7">
    <source>
        <dbReference type="SAM" id="MobiDB-lite"/>
    </source>
</evidence>
<keyword evidence="4 8" id="KW-0812">Transmembrane</keyword>
<feature type="transmembrane region" description="Helical" evidence="8">
    <location>
        <begin position="277"/>
        <end position="304"/>
    </location>
</feature>
<feature type="transmembrane region" description="Helical" evidence="8">
    <location>
        <begin position="29"/>
        <end position="48"/>
    </location>
</feature>
<dbReference type="RefSeq" id="WP_379320755.1">
    <property type="nucleotide sequence ID" value="NZ_JBHTLM010000015.1"/>
</dbReference>
<dbReference type="Pfam" id="PF03601">
    <property type="entry name" value="Cons_hypoth698"/>
    <property type="match status" value="1"/>
</dbReference>
<evidence type="ECO:0000256" key="1">
    <source>
        <dbReference type="ARBA" id="ARBA00004651"/>
    </source>
</evidence>
<accession>A0ABW3S2E0</accession>
<protein>
    <submittedName>
        <fullName evidence="9">YeiH family protein</fullName>
    </submittedName>
</protein>
<name>A0ABW3S2E0_9BACL</name>
<feature type="transmembrane region" description="Helical" evidence="8">
    <location>
        <begin position="207"/>
        <end position="225"/>
    </location>
</feature>